<evidence type="ECO:0000313" key="2">
    <source>
        <dbReference type="EMBL" id="MBZ3880425.1"/>
    </source>
</evidence>
<protein>
    <submittedName>
        <fullName evidence="2">5-demethoxyubiquinone hydroxylase, mitochondrial</fullName>
    </submittedName>
</protein>
<gene>
    <name evidence="2" type="ORF">SUZIE_157870</name>
</gene>
<name>A0AA41T0L4_SCICA</name>
<feature type="region of interest" description="Disordered" evidence="1">
    <location>
        <begin position="1"/>
        <end position="50"/>
    </location>
</feature>
<dbReference type="GO" id="GO:0005743">
    <property type="term" value="C:mitochondrial inner membrane"/>
    <property type="evidence" value="ECO:0007669"/>
    <property type="project" value="TreeGrafter"/>
</dbReference>
<dbReference type="EMBL" id="JAATJV010372370">
    <property type="protein sequence ID" value="MBZ3880425.1"/>
    <property type="molecule type" value="Genomic_DNA"/>
</dbReference>
<dbReference type="AlphaFoldDB" id="A0AA41T0L4"/>
<dbReference type="GO" id="GO:0006744">
    <property type="term" value="P:ubiquinone biosynthetic process"/>
    <property type="evidence" value="ECO:0007669"/>
    <property type="project" value="InterPro"/>
</dbReference>
<proteinExistence type="predicted"/>
<dbReference type="Pfam" id="PF03232">
    <property type="entry name" value="COQ7"/>
    <property type="match status" value="1"/>
</dbReference>
<feature type="compositionally biased region" description="Polar residues" evidence="1">
    <location>
        <begin position="16"/>
        <end position="26"/>
    </location>
</feature>
<evidence type="ECO:0000313" key="3">
    <source>
        <dbReference type="Proteomes" id="UP001166674"/>
    </source>
</evidence>
<sequence>MNQTASMRARGLSWAGQASSGHSENVGSRKGPFEEVPRADGGLPGPAHGSHALLERGGLCAGGRDHLAGEGWRHGLHRGSGESIAHHYNNHIRTLMEEDPERHQERLQVMKQFRDEELQHQNLGLEHDAELAPVYTLLKSAIQAGSSAVIYQKGFKRCLLIHICHPLMSDICRERTVQLLLCEFC</sequence>
<dbReference type="PANTHER" id="PTHR11237:SF4">
    <property type="entry name" value="5-DEMETHOXYUBIQUINONE HYDROXYLASE, MITOCHONDRIAL"/>
    <property type="match status" value="1"/>
</dbReference>
<comment type="caution">
    <text evidence="2">The sequence shown here is derived from an EMBL/GenBank/DDBJ whole genome shotgun (WGS) entry which is preliminary data.</text>
</comment>
<dbReference type="Proteomes" id="UP001166674">
    <property type="component" value="Unassembled WGS sequence"/>
</dbReference>
<reference evidence="2" key="1">
    <citation type="submission" date="2020-03" db="EMBL/GenBank/DDBJ databases">
        <title>Studies in the Genomics of Life Span.</title>
        <authorList>
            <person name="Glass D."/>
        </authorList>
    </citation>
    <scope>NUCLEOTIDE SEQUENCE</scope>
    <source>
        <strain evidence="2">SUZIE</strain>
        <tissue evidence="2">Muscle</tissue>
    </source>
</reference>
<dbReference type="InterPro" id="IPR011566">
    <property type="entry name" value="Ubq_synth_Coq7"/>
</dbReference>
<dbReference type="GO" id="GO:0008682">
    <property type="term" value="F:3-demethoxyubiquinol 3-hydroxylase activity"/>
    <property type="evidence" value="ECO:0007669"/>
    <property type="project" value="TreeGrafter"/>
</dbReference>
<accession>A0AA41T0L4</accession>
<evidence type="ECO:0000256" key="1">
    <source>
        <dbReference type="SAM" id="MobiDB-lite"/>
    </source>
</evidence>
<dbReference type="GO" id="GO:0010468">
    <property type="term" value="P:regulation of gene expression"/>
    <property type="evidence" value="ECO:0007669"/>
    <property type="project" value="TreeGrafter"/>
</dbReference>
<dbReference type="GO" id="GO:0008340">
    <property type="term" value="P:determination of adult lifespan"/>
    <property type="evidence" value="ECO:0007669"/>
    <property type="project" value="TreeGrafter"/>
</dbReference>
<organism evidence="2 3">
    <name type="scientific">Sciurus carolinensis</name>
    <name type="common">Eastern gray squirrel</name>
    <dbReference type="NCBI Taxonomy" id="30640"/>
    <lineage>
        <taxon>Eukaryota</taxon>
        <taxon>Metazoa</taxon>
        <taxon>Chordata</taxon>
        <taxon>Craniata</taxon>
        <taxon>Vertebrata</taxon>
        <taxon>Euteleostomi</taxon>
        <taxon>Mammalia</taxon>
        <taxon>Eutheria</taxon>
        <taxon>Euarchontoglires</taxon>
        <taxon>Glires</taxon>
        <taxon>Rodentia</taxon>
        <taxon>Sciuromorpha</taxon>
        <taxon>Sciuridae</taxon>
        <taxon>Sciurinae</taxon>
        <taxon>Sciurini</taxon>
        <taxon>Sciurus</taxon>
    </lineage>
</organism>
<dbReference type="GO" id="GO:0005634">
    <property type="term" value="C:nucleus"/>
    <property type="evidence" value="ECO:0007669"/>
    <property type="project" value="TreeGrafter"/>
</dbReference>
<dbReference type="PANTHER" id="PTHR11237">
    <property type="entry name" value="COENZYME Q10 BIOSYNTHESIS PROTEIN 7"/>
    <property type="match status" value="1"/>
</dbReference>
<dbReference type="GO" id="GO:2000377">
    <property type="term" value="P:regulation of reactive oxygen species metabolic process"/>
    <property type="evidence" value="ECO:0007669"/>
    <property type="project" value="TreeGrafter"/>
</dbReference>
<keyword evidence="3" id="KW-1185">Reference proteome</keyword>